<proteinExistence type="predicted"/>
<reference evidence="2 3" key="1">
    <citation type="journal article" name="Sci. Rep.">
        <title>Genome-scale phylogenetic analyses confirm Olpidium as the closest living zoosporic fungus to the non-flagellated, terrestrial fungi.</title>
        <authorList>
            <person name="Chang Y."/>
            <person name="Rochon D."/>
            <person name="Sekimoto S."/>
            <person name="Wang Y."/>
            <person name="Chovatia M."/>
            <person name="Sandor L."/>
            <person name="Salamov A."/>
            <person name="Grigoriev I.V."/>
            <person name="Stajich J.E."/>
            <person name="Spatafora J.W."/>
        </authorList>
    </citation>
    <scope>NUCLEOTIDE SEQUENCE [LARGE SCALE GENOMIC DNA]</scope>
    <source>
        <strain evidence="2">S191</strain>
    </source>
</reference>
<feature type="signal peptide" evidence="1">
    <location>
        <begin position="1"/>
        <end position="24"/>
    </location>
</feature>
<sequence>LCNRHDLLLLSIVLFLILAFLNHSQDFLVHQHHVGGFCLLNQVERFWMPEVARRADTGWRLAGARRSEGARRAAEGGATGGHRMALGGSEAAGGGATGGHWMALGWSGVAGGGATGGHRMALGGSEAAAQRVDTGAQRMAERESTEADYQLAIRQLEPRLAEVTAQRDNSLQTAFAATAAVEKSARKPSESDRAIAKLIRDKLRPFTGRNRTPHHVRNFLSQFE</sequence>
<feature type="non-terminal residue" evidence="2">
    <location>
        <position position="1"/>
    </location>
</feature>
<accession>A0A8H8DHT7</accession>
<gene>
    <name evidence="2" type="ORF">BJ554DRAFT_475</name>
</gene>
<organism evidence="2 3">
    <name type="scientific">Olpidium bornovanus</name>
    <dbReference type="NCBI Taxonomy" id="278681"/>
    <lineage>
        <taxon>Eukaryota</taxon>
        <taxon>Fungi</taxon>
        <taxon>Fungi incertae sedis</taxon>
        <taxon>Olpidiomycota</taxon>
        <taxon>Olpidiomycotina</taxon>
        <taxon>Olpidiomycetes</taxon>
        <taxon>Olpidiales</taxon>
        <taxon>Olpidiaceae</taxon>
        <taxon>Olpidium</taxon>
    </lineage>
</organism>
<dbReference type="EMBL" id="JAEFCI010007281">
    <property type="protein sequence ID" value="KAG5459159.1"/>
    <property type="molecule type" value="Genomic_DNA"/>
</dbReference>
<evidence type="ECO:0000313" key="2">
    <source>
        <dbReference type="EMBL" id="KAG5459159.1"/>
    </source>
</evidence>
<keyword evidence="1" id="KW-0732">Signal</keyword>
<name>A0A8H8DHT7_9FUNG</name>
<protein>
    <submittedName>
        <fullName evidence="2">Uncharacterized protein</fullName>
    </submittedName>
</protein>
<evidence type="ECO:0000256" key="1">
    <source>
        <dbReference type="SAM" id="SignalP"/>
    </source>
</evidence>
<feature type="chain" id="PRO_5034149998" evidence="1">
    <location>
        <begin position="25"/>
        <end position="224"/>
    </location>
</feature>
<comment type="caution">
    <text evidence="2">The sequence shown here is derived from an EMBL/GenBank/DDBJ whole genome shotgun (WGS) entry which is preliminary data.</text>
</comment>
<feature type="non-terminal residue" evidence="2">
    <location>
        <position position="224"/>
    </location>
</feature>
<dbReference type="Proteomes" id="UP000673691">
    <property type="component" value="Unassembled WGS sequence"/>
</dbReference>
<keyword evidence="3" id="KW-1185">Reference proteome</keyword>
<evidence type="ECO:0000313" key="3">
    <source>
        <dbReference type="Proteomes" id="UP000673691"/>
    </source>
</evidence>
<dbReference type="AlphaFoldDB" id="A0A8H8DHT7"/>